<evidence type="ECO:0000313" key="9">
    <source>
        <dbReference type="EMBL" id="GJM64212.1"/>
    </source>
</evidence>
<evidence type="ECO:0000256" key="5">
    <source>
        <dbReference type="ARBA" id="ARBA00023295"/>
    </source>
</evidence>
<reference evidence="9 10" key="1">
    <citation type="submission" date="2021-12" db="EMBL/GenBank/DDBJ databases">
        <title>Genome sequencing of bacteria with rrn-lacking chromosome and rrn-plasmid.</title>
        <authorList>
            <person name="Anda M."/>
            <person name="Iwasaki W."/>
        </authorList>
    </citation>
    <scope>NUCLEOTIDE SEQUENCE [LARGE SCALE GENOMIC DNA]</scope>
    <source>
        <strain evidence="9 10">NBRC 15940</strain>
    </source>
</reference>
<proteinExistence type="predicted"/>
<evidence type="ECO:0000259" key="7">
    <source>
        <dbReference type="Pfam" id="PF14508"/>
    </source>
</evidence>
<accession>A0AAN5AMW2</accession>
<gene>
    <name evidence="9" type="ORF">PEDI_47640</name>
</gene>
<dbReference type="Gene3D" id="3.20.20.70">
    <property type="entry name" value="Aldolase class I"/>
    <property type="match status" value="1"/>
</dbReference>
<protein>
    <submittedName>
        <fullName evidence="9">Alpha-glucosidase</fullName>
    </submittedName>
</protein>
<dbReference type="Gene3D" id="2.70.98.10">
    <property type="match status" value="1"/>
</dbReference>
<evidence type="ECO:0000256" key="3">
    <source>
        <dbReference type="ARBA" id="ARBA00022801"/>
    </source>
</evidence>
<dbReference type="InterPro" id="IPR052720">
    <property type="entry name" value="Glycosyl_hydrolase_97"/>
</dbReference>
<dbReference type="GO" id="GO:0016798">
    <property type="term" value="F:hydrolase activity, acting on glycosyl bonds"/>
    <property type="evidence" value="ECO:0007669"/>
    <property type="project" value="UniProtKB-KW"/>
</dbReference>
<dbReference type="Pfam" id="PF14508">
    <property type="entry name" value="GH97_N"/>
    <property type="match status" value="1"/>
</dbReference>
<feature type="domain" description="Glycosyl-hydrolase 97 C-terminal oligomerisation" evidence="8">
    <location>
        <begin position="560"/>
        <end position="646"/>
    </location>
</feature>
<dbReference type="InterPro" id="IPR014718">
    <property type="entry name" value="GH-type_carb-bd"/>
</dbReference>
<dbReference type="Proteomes" id="UP001310022">
    <property type="component" value="Unassembled WGS sequence"/>
</dbReference>
<dbReference type="InterPro" id="IPR013785">
    <property type="entry name" value="Aldolase_TIM"/>
</dbReference>
<dbReference type="SUPFAM" id="SSF51445">
    <property type="entry name" value="(Trans)glycosidases"/>
    <property type="match status" value="1"/>
</dbReference>
<dbReference type="AlphaFoldDB" id="A0AAN5AMW2"/>
<comment type="caution">
    <text evidence="9">The sequence shown here is derived from an EMBL/GenBank/DDBJ whole genome shotgun (WGS) entry which is preliminary data.</text>
</comment>
<sequence length="654" mass="73702">MNRIVNLFVLAIFAWSCGHDSGERITEMQSPNGELELKVWLAEADGSLKYQLYRNGVEVLKPSDLGLVTSAGDFSQNLKWFGTTPVMPVEDQYQLVQGKKRDYRYTANRQEVRVQSENEMPMAVIFQLSNDGLAYAYHFPNVSEQEIRVENELSSFRFGDNTRAWIQPIATAKTSFGDTNPSYEENYLMDVSLQEAEGLSPYHQGWVYPALFKTNDQWVLISESALDRRYCATKLNNSQEANNFQLAFPQPEEQIFSGGIVPVFTTPYQTPWRVMAVGDLATIVESTLVTDVAAKSTIEDVSWIKPGRSSWSWVLLKDDYTVYDVQKQFIDYAAEMKWEYCLIDSGWDTQIGLERIKELVEYGAQKGVGILLWYNSSGDWNTTDMTPKGALLTQEQRKAVFSEIAAIGVKGVKVDFFGGDGQSVINYYIDILEDAAAAKLLVNFHGCTLPRGWHRTYPHLMTAEAIKGMEFTTFNQEGADLVMDHCTVIPFTRNVFDPMDFTPTAFSEIPDIERKTSNAYELALTVLFQSGIQHWAEIPEGMAAVPDYVKAFMQEVPVIWDETRYISGTPGLEVVLARRKGNDWFIAGINGENQEKTMSISLPFEVAEKGQLIIDGEHNRSFVQEVINCSAAQQVKVLPYGGFVLKVEAKEAAL</sequence>
<dbReference type="Gene3D" id="2.60.40.1180">
    <property type="entry name" value="Golgi alpha-mannosidase II"/>
    <property type="match status" value="1"/>
</dbReference>
<dbReference type="GO" id="GO:0030246">
    <property type="term" value="F:carbohydrate binding"/>
    <property type="evidence" value="ECO:0007669"/>
    <property type="project" value="InterPro"/>
</dbReference>
<dbReference type="InterPro" id="IPR017853">
    <property type="entry name" value="GH"/>
</dbReference>
<keyword evidence="10" id="KW-1185">Reference proteome</keyword>
<evidence type="ECO:0000259" key="6">
    <source>
        <dbReference type="Pfam" id="PF10566"/>
    </source>
</evidence>
<keyword evidence="3" id="KW-0378">Hydrolase</keyword>
<evidence type="ECO:0000313" key="10">
    <source>
        <dbReference type="Proteomes" id="UP001310022"/>
    </source>
</evidence>
<comment type="subunit">
    <text evidence="2">Monomer.</text>
</comment>
<name>A0AAN5AMW2_9BACT</name>
<feature type="domain" description="Glycosyl-hydrolase 97 catalytic" evidence="6">
    <location>
        <begin position="326"/>
        <end position="465"/>
    </location>
</feature>
<dbReference type="PANTHER" id="PTHR35803">
    <property type="entry name" value="GLUCAN 1,4-ALPHA-GLUCOSIDASE SUSB-RELATED"/>
    <property type="match status" value="1"/>
</dbReference>
<evidence type="ECO:0000256" key="1">
    <source>
        <dbReference type="ARBA" id="ARBA00001913"/>
    </source>
</evidence>
<dbReference type="Pfam" id="PF10566">
    <property type="entry name" value="Glyco_hydro_97"/>
    <property type="match status" value="1"/>
</dbReference>
<dbReference type="EMBL" id="BQKE01000004">
    <property type="protein sequence ID" value="GJM64212.1"/>
    <property type="molecule type" value="Genomic_DNA"/>
</dbReference>
<dbReference type="InterPro" id="IPR029486">
    <property type="entry name" value="GH97_N"/>
</dbReference>
<dbReference type="InterPro" id="IPR013780">
    <property type="entry name" value="Glyco_hydro_b"/>
</dbReference>
<keyword evidence="5" id="KW-0326">Glycosidase</keyword>
<evidence type="ECO:0000259" key="8">
    <source>
        <dbReference type="Pfam" id="PF14509"/>
    </source>
</evidence>
<dbReference type="RefSeq" id="WP_338239294.1">
    <property type="nucleotide sequence ID" value="NZ_BQKE01000004.1"/>
</dbReference>
<dbReference type="InterPro" id="IPR029483">
    <property type="entry name" value="GH97_C"/>
</dbReference>
<keyword evidence="4" id="KW-0106">Calcium</keyword>
<comment type="cofactor">
    <cofactor evidence="1">
        <name>Ca(2+)</name>
        <dbReference type="ChEBI" id="CHEBI:29108"/>
    </cofactor>
</comment>
<feature type="domain" description="Glycosyl-hydrolase 97 N-terminal" evidence="7">
    <location>
        <begin position="29"/>
        <end position="293"/>
    </location>
</feature>
<dbReference type="InterPro" id="IPR019563">
    <property type="entry name" value="GH97_catalytic"/>
</dbReference>
<organism evidence="9 10">
    <name type="scientific">Persicobacter diffluens</name>
    <dbReference type="NCBI Taxonomy" id="981"/>
    <lineage>
        <taxon>Bacteria</taxon>
        <taxon>Pseudomonadati</taxon>
        <taxon>Bacteroidota</taxon>
        <taxon>Cytophagia</taxon>
        <taxon>Cytophagales</taxon>
        <taxon>Persicobacteraceae</taxon>
        <taxon>Persicobacter</taxon>
    </lineage>
</organism>
<dbReference type="PANTHER" id="PTHR35803:SF2">
    <property type="entry name" value="RETAINING ALPHA-GALACTOSIDASE"/>
    <property type="match status" value="1"/>
</dbReference>
<dbReference type="Pfam" id="PF14509">
    <property type="entry name" value="GH97_C"/>
    <property type="match status" value="1"/>
</dbReference>
<evidence type="ECO:0000256" key="2">
    <source>
        <dbReference type="ARBA" id="ARBA00011245"/>
    </source>
</evidence>
<evidence type="ECO:0000256" key="4">
    <source>
        <dbReference type="ARBA" id="ARBA00022837"/>
    </source>
</evidence>